<evidence type="ECO:0000259" key="3">
    <source>
        <dbReference type="PROSITE" id="PS50250"/>
    </source>
</evidence>
<comment type="similarity">
    <text evidence="1">Belongs to the CSN7/EIF3M family. CSN7 subfamily.</text>
</comment>
<dbReference type="Proteomes" id="UP000094801">
    <property type="component" value="Unassembled WGS sequence"/>
</dbReference>
<accession>A0A1E4SWZ6</accession>
<dbReference type="GO" id="GO:0002183">
    <property type="term" value="P:cytoplasmic translational initiation"/>
    <property type="evidence" value="ECO:0007669"/>
    <property type="project" value="TreeGrafter"/>
</dbReference>
<dbReference type="PROSITE" id="PS50250">
    <property type="entry name" value="PCI"/>
    <property type="match status" value="1"/>
</dbReference>
<reference evidence="5" key="1">
    <citation type="submission" date="2016-04" db="EMBL/GenBank/DDBJ databases">
        <title>Comparative genomics of biotechnologically important yeasts.</title>
        <authorList>
            <consortium name="DOE Joint Genome Institute"/>
            <person name="Riley R."/>
            <person name="Haridas S."/>
            <person name="Wolfe K.H."/>
            <person name="Lopes M.R."/>
            <person name="Hittinger C.T."/>
            <person name="Goker M."/>
            <person name="Salamov A."/>
            <person name="Wisecaver J."/>
            <person name="Long T.M."/>
            <person name="Aerts A.L."/>
            <person name="Barry K."/>
            <person name="Choi C."/>
            <person name="Clum A."/>
            <person name="Coughlan A.Y."/>
            <person name="Deshpande S."/>
            <person name="Douglass A.P."/>
            <person name="Hanson S.J."/>
            <person name="Klenk H.-P."/>
            <person name="Labutti K."/>
            <person name="Lapidus A."/>
            <person name="Lindquist E."/>
            <person name="Lipzen A."/>
            <person name="Meier-Kolthoff J.P."/>
            <person name="Ohm R.A."/>
            <person name="Otillar R.P."/>
            <person name="Pangilinan J."/>
            <person name="Peng Y."/>
            <person name="Rokas A."/>
            <person name="Rosa C.A."/>
            <person name="Scheuner C."/>
            <person name="Sibirny A.A."/>
            <person name="Slot J.C."/>
            <person name="Stielow J.B."/>
            <person name="Sun H."/>
            <person name="Kurtzman C.P."/>
            <person name="Blackwell M."/>
            <person name="Grigoriev I.V."/>
            <person name="Jeffries T.W."/>
        </authorList>
    </citation>
    <scope>NUCLEOTIDE SEQUENCE [LARGE SCALE GENOMIC DNA]</scope>
    <source>
        <strain evidence="5">NRRL YB-2248</strain>
    </source>
</reference>
<sequence length="423" mass="49010">MAFSIVLDRFLNDSALELAASLDLEFKSTNLQTTFQSYLDQEDQKQELLNDILKLTNDYSKLSDKAFEPICNLTLHLLDILSTELEIEIDSSLSTYLINLCQIQSSSLIKSNSIISILSNIFNFLPSSSHLRIEVLQNILSIISRDNLKKLISPLSKNLNTWLNNSNATEDEFKSIYIQTIELLYLENQLESIELFKSFISSKSESLQLNDYKNFFIKSLNCNNNYIDLNSLNLNSLQQDQILFELLNIYKSLDLESYLLFIENNKNQLINYNINIDNLTYKLKIASITKLASNKTQLSYNEISSNLHISLDELELFLINCIKLKLISGRLNQDKQILYLHKVVKLNTIDIQDWKLINEDLSNWSNKMTDLKQFIELLQNKKGKKISPPQVIQIYHQQKQELKGIKEQLQQEKDKVLETSTEV</sequence>
<keyword evidence="2" id="KW-0175">Coiled coil</keyword>
<dbReference type="OrthoDB" id="10267031at2759"/>
<organism evidence="4 5">
    <name type="scientific">[Candida] arabinofermentans NRRL YB-2248</name>
    <dbReference type="NCBI Taxonomy" id="983967"/>
    <lineage>
        <taxon>Eukaryota</taxon>
        <taxon>Fungi</taxon>
        <taxon>Dikarya</taxon>
        <taxon>Ascomycota</taxon>
        <taxon>Saccharomycotina</taxon>
        <taxon>Pichiomycetes</taxon>
        <taxon>Pichiales</taxon>
        <taxon>Pichiaceae</taxon>
        <taxon>Ogataea</taxon>
        <taxon>Ogataea/Candida clade</taxon>
    </lineage>
</organism>
<feature type="coiled-coil region" evidence="2">
    <location>
        <begin position="392"/>
        <end position="422"/>
    </location>
</feature>
<proteinExistence type="inferred from homology"/>
<evidence type="ECO:0000313" key="5">
    <source>
        <dbReference type="Proteomes" id="UP000094801"/>
    </source>
</evidence>
<dbReference type="PANTHER" id="PTHR15350:SF2">
    <property type="entry name" value="EUKARYOTIC TRANSLATION INITIATION FACTOR 3 SUBUNIT M"/>
    <property type="match status" value="1"/>
</dbReference>
<dbReference type="AlphaFoldDB" id="A0A1E4SWZ6"/>
<dbReference type="Pfam" id="PF01399">
    <property type="entry name" value="PCI"/>
    <property type="match status" value="1"/>
</dbReference>
<dbReference type="PANTHER" id="PTHR15350">
    <property type="entry name" value="COP9 SIGNALOSOME COMPLEX SUBUNIT 7/DENDRITIC CELL PROTEIN GA17"/>
    <property type="match status" value="1"/>
</dbReference>
<keyword evidence="5" id="KW-1185">Reference proteome</keyword>
<evidence type="ECO:0000256" key="1">
    <source>
        <dbReference type="ARBA" id="ARBA00008482"/>
    </source>
</evidence>
<dbReference type="InterPro" id="IPR045237">
    <property type="entry name" value="COPS7/eIF3m"/>
</dbReference>
<evidence type="ECO:0000313" key="4">
    <source>
        <dbReference type="EMBL" id="ODV84018.1"/>
    </source>
</evidence>
<protein>
    <recommendedName>
        <fullName evidence="3">PCI domain-containing protein</fullName>
    </recommendedName>
</protein>
<dbReference type="GO" id="GO:0005852">
    <property type="term" value="C:eukaryotic translation initiation factor 3 complex"/>
    <property type="evidence" value="ECO:0007669"/>
    <property type="project" value="TreeGrafter"/>
</dbReference>
<dbReference type="EMBL" id="KV453859">
    <property type="protein sequence ID" value="ODV84018.1"/>
    <property type="molecule type" value="Genomic_DNA"/>
</dbReference>
<feature type="domain" description="PCI" evidence="3">
    <location>
        <begin position="181"/>
        <end position="345"/>
    </location>
</feature>
<feature type="coiled-coil region" evidence="2">
    <location>
        <begin position="38"/>
        <end position="65"/>
    </location>
</feature>
<evidence type="ECO:0000256" key="2">
    <source>
        <dbReference type="SAM" id="Coils"/>
    </source>
</evidence>
<dbReference type="SMART" id="SM00088">
    <property type="entry name" value="PINT"/>
    <property type="match status" value="1"/>
</dbReference>
<name>A0A1E4SWZ6_9ASCO</name>
<dbReference type="STRING" id="983967.A0A1E4SWZ6"/>
<dbReference type="InterPro" id="IPR000717">
    <property type="entry name" value="PCI_dom"/>
</dbReference>
<gene>
    <name evidence="4" type="ORF">CANARDRAFT_24431</name>
</gene>